<sequence length="365" mass="38857">MHDEARNSKVKRSRTLLMGLCGALAIACAGTSIAMVHATSMEAAGMFAGHKVRVPAQAKAQLNAQPWWSGFEDPAMSRLMAASQGRADSGVAAACIALKVKTLELVYLENTRDAVQRQSSLLRGSAPPRDDFAKQLDVRKAAASASIEKLRAQRASYIGYLATQCHMSEAAMNALLADALQDKSLPRFAAEVPRELPMSVLSNRTDIHLAAALYGVDATPDADAWPAGAIDASGEAQAIDMPGSPLYAQAVAQARDQVAAALQRLQMHSDIAQAAYARVVSARAGFEQSKARRDRAEISEVQLMEDFQGLLLDLHVLAAANGELALAWVVFMGSIGNGTPIDAVADSSATPMPFLHKVSRKLRNP</sequence>
<organism evidence="2">
    <name type="scientific">Variovorax paradoxus</name>
    <dbReference type="NCBI Taxonomy" id="34073"/>
    <lineage>
        <taxon>Bacteria</taxon>
        <taxon>Pseudomonadati</taxon>
        <taxon>Pseudomonadota</taxon>
        <taxon>Betaproteobacteria</taxon>
        <taxon>Burkholderiales</taxon>
        <taxon>Comamonadaceae</taxon>
        <taxon>Variovorax</taxon>
    </lineage>
</organism>
<dbReference type="Gene3D" id="1.20.1600.10">
    <property type="entry name" value="Outer membrane efflux proteins (OEP)"/>
    <property type="match status" value="1"/>
</dbReference>
<dbReference type="AlphaFoldDB" id="A0A679JDJ5"/>
<gene>
    <name evidence="2" type="ORF">VVAX_04696</name>
</gene>
<proteinExistence type="predicted"/>
<dbReference type="EMBL" id="LR743507">
    <property type="protein sequence ID" value="CAA2108184.1"/>
    <property type="molecule type" value="Genomic_DNA"/>
</dbReference>
<dbReference type="PROSITE" id="PS51257">
    <property type="entry name" value="PROKAR_LIPOPROTEIN"/>
    <property type="match status" value="1"/>
</dbReference>
<accession>A0A679JDJ5</accession>
<name>A0A679JDJ5_VARPD</name>
<feature type="chain" id="PRO_5025374511" description="Outer membrane efflux protein" evidence="1">
    <location>
        <begin position="35"/>
        <end position="365"/>
    </location>
</feature>
<evidence type="ECO:0000313" key="2">
    <source>
        <dbReference type="EMBL" id="CAA2108184.1"/>
    </source>
</evidence>
<evidence type="ECO:0000256" key="1">
    <source>
        <dbReference type="SAM" id="SignalP"/>
    </source>
</evidence>
<keyword evidence="1" id="KW-0732">Signal</keyword>
<feature type="signal peptide" evidence="1">
    <location>
        <begin position="1"/>
        <end position="34"/>
    </location>
</feature>
<protein>
    <recommendedName>
        <fullName evidence="3">Outer membrane efflux protein</fullName>
    </recommendedName>
</protein>
<reference evidence="2" key="1">
    <citation type="submission" date="2019-12" db="EMBL/GenBank/DDBJ databases">
        <authorList>
            <person name="Cremers G."/>
        </authorList>
    </citation>
    <scope>NUCLEOTIDE SEQUENCE</scope>
    <source>
        <strain evidence="2">Vvax</strain>
    </source>
</reference>
<evidence type="ECO:0008006" key="3">
    <source>
        <dbReference type="Google" id="ProtNLM"/>
    </source>
</evidence>